<keyword evidence="2" id="KW-1185">Reference proteome</keyword>
<sequence length="53" mass="5740">MAELILKECVACVFFSFRNVTLACADADGVPVDVERRLPTFTALAPVHANFAV</sequence>
<dbReference type="AlphaFoldDB" id="A0A1Y0E9I5"/>
<reference evidence="1 2" key="1">
    <citation type="submission" date="2017-05" db="EMBL/GenBank/DDBJ databases">
        <title>Genome Sequence of Loktanella vestfoldensis Strain SMR4r Isolated from a Culture of the Diatom Skeletonema marinoi.</title>
        <authorList>
            <person name="Topel M."/>
            <person name="Pinder M.I.M."/>
            <person name="Johansson O.N."/>
            <person name="Kourtchenko O."/>
            <person name="Godhe A."/>
            <person name="Clarke A.K."/>
        </authorList>
    </citation>
    <scope>NUCLEOTIDE SEQUENCE [LARGE SCALE GENOMIC DNA]</scope>
    <source>
        <strain evidence="1 2">SMR4r</strain>
    </source>
</reference>
<accession>A0A1Y0E9I5</accession>
<evidence type="ECO:0000313" key="2">
    <source>
        <dbReference type="Proteomes" id="UP000195273"/>
    </source>
</evidence>
<dbReference type="Proteomes" id="UP000195273">
    <property type="component" value="Chromosome"/>
</dbReference>
<protein>
    <submittedName>
        <fullName evidence="1">Uncharacterized protein</fullName>
    </submittedName>
</protein>
<proteinExistence type="predicted"/>
<organism evidence="1 2">
    <name type="scientific">Yoonia vestfoldensis</name>
    <dbReference type="NCBI Taxonomy" id="245188"/>
    <lineage>
        <taxon>Bacteria</taxon>
        <taxon>Pseudomonadati</taxon>
        <taxon>Pseudomonadota</taxon>
        <taxon>Alphaproteobacteria</taxon>
        <taxon>Rhodobacterales</taxon>
        <taxon>Paracoccaceae</taxon>
        <taxon>Yoonia</taxon>
    </lineage>
</organism>
<evidence type="ECO:0000313" key="1">
    <source>
        <dbReference type="EMBL" id="ARU00168.1"/>
    </source>
</evidence>
<dbReference type="EMBL" id="CP021431">
    <property type="protein sequence ID" value="ARU00168.1"/>
    <property type="molecule type" value="Genomic_DNA"/>
</dbReference>
<gene>
    <name evidence="1" type="ORF">LOKVESSMR4R_00835</name>
</gene>
<dbReference type="KEGG" id="lvs:LOKVESSMR4R_00835"/>
<name>A0A1Y0E9I5_9RHOB</name>